<reference evidence="5 6" key="1">
    <citation type="submission" date="2019-08" db="EMBL/GenBank/DDBJ databases">
        <title>Calorimonas adulescens gen. nov., sp. nov., an anaerobic thermophilic bacterium from Sakhalin hot spring.</title>
        <authorList>
            <person name="Khomyakova M.A."/>
            <person name="Merkel A.Y."/>
            <person name="Novikov A."/>
            <person name="Bonch-Osmolovskaya E.A."/>
            <person name="Slobodkin A.I."/>
        </authorList>
    </citation>
    <scope>NUCLEOTIDE SEQUENCE [LARGE SCALE GENOMIC DNA]</scope>
    <source>
        <strain evidence="5 6">A05MB</strain>
    </source>
</reference>
<dbReference type="GO" id="GO:0003700">
    <property type="term" value="F:DNA-binding transcription factor activity"/>
    <property type="evidence" value="ECO:0007669"/>
    <property type="project" value="InterPro"/>
</dbReference>
<evidence type="ECO:0000259" key="4">
    <source>
        <dbReference type="Pfam" id="PF01047"/>
    </source>
</evidence>
<protein>
    <submittedName>
        <fullName evidence="5">ROK family transcriptional regulator</fullName>
    </submittedName>
</protein>
<sequence length="396" mass="43406">MDNLIPVSYKLLKGMNESLILNVIRERGPISRSDIAKLTNLTPPTVTNITNRLLESELIFEYMMGESSGGRPPVLLKINPEAFNIIVVHISSNKINAYLTDVEINVKDKLSEGIPVSGDRDWVIDRAKEFISKLMDKSDREIEGIGVIVHGPAKSREGISLFAPNLGWRNVPIKSIIEEKYDIPVFVENDVRAMALGEYWYGSGKDVNNMVFLKVGYGLGSAIVLDGSLYRGINDSAGEVGHTTIDISGPRCSCGNYGCFEALASEHALTQRFIKAIKEGQYSHLADEARNIDEIAPSDIYTAAREGDGLALSIMDQEARYLGIGIANIFNIFNPELVVIGGGITEARDLIEEKMIETVEERSLESCYGSGNIVFSKLGDEATLKGAANMVLKEVI</sequence>
<evidence type="ECO:0000313" key="5">
    <source>
        <dbReference type="EMBL" id="TZE80740.1"/>
    </source>
</evidence>
<evidence type="ECO:0000256" key="2">
    <source>
        <dbReference type="ARBA" id="ARBA00006479"/>
    </source>
</evidence>
<dbReference type="Pfam" id="PF00480">
    <property type="entry name" value="ROK"/>
    <property type="match status" value="1"/>
</dbReference>
<dbReference type="Gene3D" id="1.10.10.10">
    <property type="entry name" value="Winged helix-like DNA-binding domain superfamily/Winged helix DNA-binding domain"/>
    <property type="match status" value="1"/>
</dbReference>
<dbReference type="InterPro" id="IPR036390">
    <property type="entry name" value="WH_DNA-bd_sf"/>
</dbReference>
<dbReference type="SUPFAM" id="SSF46785">
    <property type="entry name" value="Winged helix' DNA-binding domain"/>
    <property type="match status" value="1"/>
</dbReference>
<dbReference type="PROSITE" id="PS01125">
    <property type="entry name" value="ROK"/>
    <property type="match status" value="1"/>
</dbReference>
<dbReference type="SUPFAM" id="SSF53067">
    <property type="entry name" value="Actin-like ATPase domain"/>
    <property type="match status" value="1"/>
</dbReference>
<evidence type="ECO:0000256" key="3">
    <source>
        <dbReference type="ARBA" id="ARBA00022629"/>
    </source>
</evidence>
<dbReference type="PANTHER" id="PTHR18964:SF149">
    <property type="entry name" value="BIFUNCTIONAL UDP-N-ACETYLGLUCOSAMINE 2-EPIMERASE_N-ACETYLMANNOSAMINE KINASE"/>
    <property type="match status" value="1"/>
</dbReference>
<keyword evidence="6" id="KW-1185">Reference proteome</keyword>
<dbReference type="Pfam" id="PF01047">
    <property type="entry name" value="MarR"/>
    <property type="match status" value="1"/>
</dbReference>
<gene>
    <name evidence="5" type="ORF">FWJ32_12350</name>
</gene>
<comment type="caution">
    <text evidence="5">The sequence shown here is derived from an EMBL/GenBank/DDBJ whole genome shotgun (WGS) entry which is preliminary data.</text>
</comment>
<comment type="function">
    <text evidence="1">Transcriptional repressor of xylose-utilizing enzymes.</text>
</comment>
<keyword evidence="3" id="KW-0859">Xylose metabolism</keyword>
<comment type="similarity">
    <text evidence="2">Belongs to the ROK (NagC/XylR) family.</text>
</comment>
<dbReference type="Gene3D" id="3.30.420.40">
    <property type="match status" value="2"/>
</dbReference>
<evidence type="ECO:0000256" key="1">
    <source>
        <dbReference type="ARBA" id="ARBA00002486"/>
    </source>
</evidence>
<dbReference type="GO" id="GO:0042732">
    <property type="term" value="P:D-xylose metabolic process"/>
    <property type="evidence" value="ECO:0007669"/>
    <property type="project" value="UniProtKB-KW"/>
</dbReference>
<dbReference type="InterPro" id="IPR036388">
    <property type="entry name" value="WH-like_DNA-bd_sf"/>
</dbReference>
<organism evidence="5 6">
    <name type="scientific">Calorimonas adulescens</name>
    <dbReference type="NCBI Taxonomy" id="2606906"/>
    <lineage>
        <taxon>Bacteria</taxon>
        <taxon>Bacillati</taxon>
        <taxon>Bacillota</taxon>
        <taxon>Clostridia</taxon>
        <taxon>Thermoanaerobacterales</taxon>
        <taxon>Thermoanaerobacteraceae</taxon>
        <taxon>Calorimonas</taxon>
    </lineage>
</organism>
<keyword evidence="3" id="KW-0119">Carbohydrate metabolism</keyword>
<dbReference type="CDD" id="cd24076">
    <property type="entry name" value="ASKHA_ATPase_ROK_BsXylR-like"/>
    <property type="match status" value="1"/>
</dbReference>
<dbReference type="InterPro" id="IPR000835">
    <property type="entry name" value="HTH_MarR-typ"/>
</dbReference>
<dbReference type="Proteomes" id="UP000322976">
    <property type="component" value="Unassembled WGS sequence"/>
</dbReference>
<dbReference type="AlphaFoldDB" id="A0A5D8Q7Y2"/>
<name>A0A5D8Q7Y2_9THEO</name>
<dbReference type="PANTHER" id="PTHR18964">
    <property type="entry name" value="ROK (REPRESSOR, ORF, KINASE) FAMILY"/>
    <property type="match status" value="1"/>
</dbReference>
<dbReference type="InterPro" id="IPR000600">
    <property type="entry name" value="ROK"/>
</dbReference>
<dbReference type="InterPro" id="IPR049874">
    <property type="entry name" value="ROK_cs"/>
</dbReference>
<accession>A0A5D8Q7Y2</accession>
<proteinExistence type="inferred from homology"/>
<dbReference type="InterPro" id="IPR043129">
    <property type="entry name" value="ATPase_NBD"/>
</dbReference>
<dbReference type="EMBL" id="VTPS01000025">
    <property type="protein sequence ID" value="TZE80740.1"/>
    <property type="molecule type" value="Genomic_DNA"/>
</dbReference>
<feature type="domain" description="HTH marR-type" evidence="4">
    <location>
        <begin position="16"/>
        <end position="59"/>
    </location>
</feature>
<dbReference type="RefSeq" id="WP_149546273.1">
    <property type="nucleotide sequence ID" value="NZ_VTPS01000025.1"/>
</dbReference>
<evidence type="ECO:0000313" key="6">
    <source>
        <dbReference type="Proteomes" id="UP000322976"/>
    </source>
</evidence>